<dbReference type="PIRSF" id="PIRSF005578">
    <property type="entry name" value="TlyA"/>
    <property type="match status" value="1"/>
</dbReference>
<evidence type="ECO:0000259" key="4">
    <source>
        <dbReference type="SMART" id="SM00363"/>
    </source>
</evidence>
<gene>
    <name evidence="5" type="ORF">ACFPB0_01750</name>
</gene>
<comment type="similarity">
    <text evidence="2">Belongs to the TlyA family.</text>
</comment>
<dbReference type="PANTHER" id="PTHR32319:SF0">
    <property type="entry name" value="BACTERIAL HEMOLYSIN-LIKE PROTEIN"/>
    <property type="match status" value="1"/>
</dbReference>
<dbReference type="Gene3D" id="3.10.290.10">
    <property type="entry name" value="RNA-binding S4 domain"/>
    <property type="match status" value="1"/>
</dbReference>
<dbReference type="RefSeq" id="WP_371394686.1">
    <property type="nucleotide sequence ID" value="NZ_CP163421.1"/>
</dbReference>
<keyword evidence="5" id="KW-0808">Transferase</keyword>
<dbReference type="Pfam" id="PF01479">
    <property type="entry name" value="S4"/>
    <property type="match status" value="1"/>
</dbReference>
<dbReference type="InterPro" id="IPR047048">
    <property type="entry name" value="TlyA"/>
</dbReference>
<dbReference type="InterPro" id="IPR004538">
    <property type="entry name" value="Hemolysin_A/TlyA"/>
</dbReference>
<proteinExistence type="inferred from homology"/>
<dbReference type="InterPro" id="IPR002877">
    <property type="entry name" value="RNA_MeTrfase_FtsJ_dom"/>
</dbReference>
<sequence length="248" mass="26092">MKEYSSKSVRADIQLVALGHFDSRARAQAAIRAGRVRVNGEVLSKPSQTMPSGAHIEAEAEHPFVSRAALKLVAALDAFAVSPQGRICLDVGSSTGGFSELLLQHGAARVYAVDVGRDQLHPSLRSHPRLTSLEGTDARELSPAVIPESPSLIVCDASFIGLAKLLGASLSLASPDADLIALFKPQFEVGRAHIGKGGIVSDEAAVQTALNAFQDWLEGRGWPAQAVTPSPVAGGDGNREILIHARRA</sequence>
<keyword evidence="1 3" id="KW-0694">RNA-binding</keyword>
<organism evidence="5 6">
    <name type="scientific">Glycocaulis abyssi</name>
    <dbReference type="NCBI Taxonomy" id="1433403"/>
    <lineage>
        <taxon>Bacteria</taxon>
        <taxon>Pseudomonadati</taxon>
        <taxon>Pseudomonadota</taxon>
        <taxon>Alphaproteobacteria</taxon>
        <taxon>Maricaulales</taxon>
        <taxon>Maricaulaceae</taxon>
        <taxon>Glycocaulis</taxon>
    </lineage>
</organism>
<reference evidence="6" key="1">
    <citation type="journal article" date="2019" name="Int. J. Syst. Evol. Microbiol.">
        <title>The Global Catalogue of Microorganisms (GCM) 10K type strain sequencing project: providing services to taxonomists for standard genome sequencing and annotation.</title>
        <authorList>
            <consortium name="The Broad Institute Genomics Platform"/>
            <consortium name="The Broad Institute Genome Sequencing Center for Infectious Disease"/>
            <person name="Wu L."/>
            <person name="Ma J."/>
        </authorList>
    </citation>
    <scope>NUCLEOTIDE SEQUENCE [LARGE SCALE GENOMIC DNA]</scope>
    <source>
        <strain evidence="6">CCUG 62981</strain>
    </source>
</reference>
<dbReference type="PROSITE" id="PS50889">
    <property type="entry name" value="S4"/>
    <property type="match status" value="1"/>
</dbReference>
<name>A0ABV9N8M9_9PROT</name>
<evidence type="ECO:0000313" key="6">
    <source>
        <dbReference type="Proteomes" id="UP001596024"/>
    </source>
</evidence>
<evidence type="ECO:0000256" key="1">
    <source>
        <dbReference type="ARBA" id="ARBA00022884"/>
    </source>
</evidence>
<evidence type="ECO:0000313" key="5">
    <source>
        <dbReference type="EMBL" id="MFC4724005.1"/>
    </source>
</evidence>
<dbReference type="GO" id="GO:0032259">
    <property type="term" value="P:methylation"/>
    <property type="evidence" value="ECO:0007669"/>
    <property type="project" value="UniProtKB-KW"/>
</dbReference>
<evidence type="ECO:0000256" key="3">
    <source>
        <dbReference type="PROSITE-ProRule" id="PRU00182"/>
    </source>
</evidence>
<dbReference type="InterPro" id="IPR002942">
    <property type="entry name" value="S4_RNA-bd"/>
</dbReference>
<dbReference type="GO" id="GO:0008168">
    <property type="term" value="F:methyltransferase activity"/>
    <property type="evidence" value="ECO:0007669"/>
    <property type="project" value="UniProtKB-KW"/>
</dbReference>
<comment type="caution">
    <text evidence="5">The sequence shown here is derived from an EMBL/GenBank/DDBJ whole genome shotgun (WGS) entry which is preliminary data.</text>
</comment>
<keyword evidence="5" id="KW-0489">Methyltransferase</keyword>
<protein>
    <submittedName>
        <fullName evidence="5">TlyA family RNA methyltransferase</fullName>
    </submittedName>
</protein>
<dbReference type="Gene3D" id="3.40.50.150">
    <property type="entry name" value="Vaccinia Virus protein VP39"/>
    <property type="match status" value="1"/>
</dbReference>
<dbReference type="PANTHER" id="PTHR32319">
    <property type="entry name" value="BACTERIAL HEMOLYSIN-LIKE PROTEIN"/>
    <property type="match status" value="1"/>
</dbReference>
<feature type="domain" description="RNA-binding S4" evidence="4">
    <location>
        <begin position="9"/>
        <end position="71"/>
    </location>
</feature>
<dbReference type="Pfam" id="PF01728">
    <property type="entry name" value="FtsJ"/>
    <property type="match status" value="1"/>
</dbReference>
<dbReference type="CDD" id="cd02440">
    <property type="entry name" value="AdoMet_MTases"/>
    <property type="match status" value="1"/>
</dbReference>
<dbReference type="SUPFAM" id="SSF53335">
    <property type="entry name" value="S-adenosyl-L-methionine-dependent methyltransferases"/>
    <property type="match status" value="1"/>
</dbReference>
<evidence type="ECO:0000256" key="2">
    <source>
        <dbReference type="ARBA" id="ARBA00029460"/>
    </source>
</evidence>
<dbReference type="Proteomes" id="UP001596024">
    <property type="component" value="Unassembled WGS sequence"/>
</dbReference>
<dbReference type="EMBL" id="JBHSGQ010000001">
    <property type="protein sequence ID" value="MFC4724005.1"/>
    <property type="molecule type" value="Genomic_DNA"/>
</dbReference>
<dbReference type="InterPro" id="IPR036986">
    <property type="entry name" value="S4_RNA-bd_sf"/>
</dbReference>
<dbReference type="NCBIfam" id="TIGR00478">
    <property type="entry name" value="tly"/>
    <property type="match status" value="1"/>
</dbReference>
<keyword evidence="6" id="KW-1185">Reference proteome</keyword>
<dbReference type="SMART" id="SM00363">
    <property type="entry name" value="S4"/>
    <property type="match status" value="1"/>
</dbReference>
<accession>A0ABV9N8M9</accession>
<dbReference type="InterPro" id="IPR029063">
    <property type="entry name" value="SAM-dependent_MTases_sf"/>
</dbReference>
<dbReference type="SUPFAM" id="SSF55174">
    <property type="entry name" value="Alpha-L RNA-binding motif"/>
    <property type="match status" value="1"/>
</dbReference>